<gene>
    <name evidence="2" type="ORF">HF576_05235</name>
</gene>
<evidence type="ECO:0000259" key="1">
    <source>
        <dbReference type="PROSITE" id="PS51819"/>
    </source>
</evidence>
<dbReference type="RefSeq" id="WP_168911674.1">
    <property type="nucleotide sequence ID" value="NZ_JABACI010000001.1"/>
</dbReference>
<sequence>MTGLRIEIFPDDLDATVDFYCRVLGFTLLRDERGTAWEYVSLQLGGVRVGAARRAPADTASRRPPTGVELVLEVADLEAARARVLDSAWPLDEDLTPRPWGLTDFRLLDPSGYYWRITEHESGR</sequence>
<dbReference type="SUPFAM" id="SSF54593">
    <property type="entry name" value="Glyoxalase/Bleomycin resistance protein/Dihydroxybiphenyl dioxygenase"/>
    <property type="match status" value="1"/>
</dbReference>
<name>A0ABX1K9Q2_9MICO</name>
<accession>A0ABX1K9Q2</accession>
<reference evidence="2 3" key="1">
    <citation type="submission" date="2020-04" db="EMBL/GenBank/DDBJ databases">
        <title>CFH 90308 Microbacterium sp.</title>
        <authorList>
            <person name="Nie G."/>
            <person name="Ming H."/>
            <person name="Xia T."/>
        </authorList>
    </citation>
    <scope>NUCLEOTIDE SEQUENCE [LARGE SCALE GENOMIC DNA]</scope>
    <source>
        <strain evidence="2 3">CFH 90308</strain>
    </source>
</reference>
<dbReference type="Proteomes" id="UP001429745">
    <property type="component" value="Unassembled WGS sequence"/>
</dbReference>
<protein>
    <submittedName>
        <fullName evidence="2">VOC family protein</fullName>
    </submittedName>
</protein>
<feature type="domain" description="VOC" evidence="1">
    <location>
        <begin position="2"/>
        <end position="120"/>
    </location>
</feature>
<evidence type="ECO:0000313" key="2">
    <source>
        <dbReference type="EMBL" id="NLP83242.1"/>
    </source>
</evidence>
<proteinExistence type="predicted"/>
<dbReference type="InterPro" id="IPR004360">
    <property type="entry name" value="Glyas_Fos-R_dOase_dom"/>
</dbReference>
<keyword evidence="3" id="KW-1185">Reference proteome</keyword>
<dbReference type="InterPro" id="IPR037523">
    <property type="entry name" value="VOC_core"/>
</dbReference>
<organism evidence="2 3">
    <name type="scientific">Microbacterium salsuginis</name>
    <dbReference type="NCBI Taxonomy" id="2722803"/>
    <lineage>
        <taxon>Bacteria</taxon>
        <taxon>Bacillati</taxon>
        <taxon>Actinomycetota</taxon>
        <taxon>Actinomycetes</taxon>
        <taxon>Micrococcales</taxon>
        <taxon>Microbacteriaceae</taxon>
        <taxon>Microbacterium</taxon>
    </lineage>
</organism>
<comment type="caution">
    <text evidence="2">The sequence shown here is derived from an EMBL/GenBank/DDBJ whole genome shotgun (WGS) entry which is preliminary data.</text>
</comment>
<dbReference type="EMBL" id="JABACI010000001">
    <property type="protein sequence ID" value="NLP83242.1"/>
    <property type="molecule type" value="Genomic_DNA"/>
</dbReference>
<dbReference type="PROSITE" id="PS51819">
    <property type="entry name" value="VOC"/>
    <property type="match status" value="1"/>
</dbReference>
<dbReference type="Pfam" id="PF00903">
    <property type="entry name" value="Glyoxalase"/>
    <property type="match status" value="1"/>
</dbReference>
<evidence type="ECO:0000313" key="3">
    <source>
        <dbReference type="Proteomes" id="UP001429745"/>
    </source>
</evidence>
<dbReference type="InterPro" id="IPR029068">
    <property type="entry name" value="Glyas_Bleomycin-R_OHBP_Dase"/>
</dbReference>
<dbReference type="Gene3D" id="3.10.180.10">
    <property type="entry name" value="2,3-Dihydroxybiphenyl 1,2-Dioxygenase, domain 1"/>
    <property type="match status" value="1"/>
</dbReference>